<evidence type="ECO:0000256" key="5">
    <source>
        <dbReference type="ARBA" id="ARBA00024195"/>
    </source>
</evidence>
<dbReference type="Pfam" id="PF00057">
    <property type="entry name" value="Ldl_recept_a"/>
    <property type="match status" value="1"/>
</dbReference>
<dbReference type="PROSITE" id="PS00134">
    <property type="entry name" value="TRYPSIN_HIS"/>
    <property type="match status" value="1"/>
</dbReference>
<feature type="disulfide bond" evidence="8">
    <location>
        <begin position="54"/>
        <end position="66"/>
    </location>
</feature>
<dbReference type="GO" id="GO:0005615">
    <property type="term" value="C:extracellular space"/>
    <property type="evidence" value="ECO:0007669"/>
    <property type="project" value="TreeGrafter"/>
</dbReference>
<dbReference type="InterPro" id="IPR001314">
    <property type="entry name" value="Peptidase_S1A"/>
</dbReference>
<evidence type="ECO:0000256" key="9">
    <source>
        <dbReference type="PROSITE-ProRule" id="PRU00196"/>
    </source>
</evidence>
<keyword evidence="2" id="KW-0378">Hydrolase</keyword>
<dbReference type="GO" id="GO:0016020">
    <property type="term" value="C:membrane"/>
    <property type="evidence" value="ECO:0007669"/>
    <property type="project" value="InterPro"/>
</dbReference>
<dbReference type="PROSITE" id="PS50287">
    <property type="entry name" value="SRCR_2"/>
    <property type="match status" value="1"/>
</dbReference>
<dbReference type="PROSITE" id="PS50068">
    <property type="entry name" value="LDLRA_2"/>
    <property type="match status" value="1"/>
</dbReference>
<evidence type="ECO:0000256" key="6">
    <source>
        <dbReference type="ARBA" id="ARBA00036320"/>
    </source>
</evidence>
<dbReference type="FunFam" id="2.40.10.10:FF:000002">
    <property type="entry name" value="Transmembrane protease serine"/>
    <property type="match status" value="1"/>
</dbReference>
<dbReference type="InterPro" id="IPR009003">
    <property type="entry name" value="Peptidase_S1_PA"/>
</dbReference>
<dbReference type="PANTHER" id="PTHR24264:SF83">
    <property type="entry name" value="COMPLEMENT FACTOR I"/>
    <property type="match status" value="1"/>
</dbReference>
<dbReference type="PANTHER" id="PTHR24264">
    <property type="entry name" value="TRYPSIN-RELATED"/>
    <property type="match status" value="1"/>
</dbReference>
<dbReference type="SUPFAM" id="SSF50494">
    <property type="entry name" value="Trypsin-like serine proteases"/>
    <property type="match status" value="1"/>
</dbReference>
<feature type="domain" description="SRCR" evidence="11">
    <location>
        <begin position="1"/>
        <end position="55"/>
    </location>
</feature>
<proteinExistence type="inferred from homology"/>
<evidence type="ECO:0000256" key="1">
    <source>
        <dbReference type="ARBA" id="ARBA00022670"/>
    </source>
</evidence>
<dbReference type="EC" id="3.4.21.4" evidence="7"/>
<keyword evidence="4 9" id="KW-1015">Disulfide bond</keyword>
<keyword evidence="1" id="KW-0645">Protease</keyword>
<comment type="similarity">
    <text evidence="5">Belongs to the peptidase S1 family. CLIP subfamily.</text>
</comment>
<dbReference type="InterPro" id="IPR050127">
    <property type="entry name" value="Serine_Proteases_S1"/>
</dbReference>
<dbReference type="SMART" id="SM00020">
    <property type="entry name" value="Tryp_SPc"/>
    <property type="match status" value="1"/>
</dbReference>
<name>A0A3Q3WD86_MOLML</name>
<reference evidence="12" key="2">
    <citation type="submission" date="2025-09" db="UniProtKB">
        <authorList>
            <consortium name="Ensembl"/>
        </authorList>
    </citation>
    <scope>IDENTIFICATION</scope>
</reference>
<evidence type="ECO:0000256" key="2">
    <source>
        <dbReference type="ARBA" id="ARBA00022801"/>
    </source>
</evidence>
<comment type="caution">
    <text evidence="9">Lacks conserved residue(s) required for the propagation of feature annotation.</text>
</comment>
<dbReference type="Gene3D" id="2.40.10.10">
    <property type="entry name" value="Trypsin-like serine proteases"/>
    <property type="match status" value="2"/>
</dbReference>
<dbReference type="InterPro" id="IPR043504">
    <property type="entry name" value="Peptidase_S1_PA_chymotrypsin"/>
</dbReference>
<dbReference type="SUPFAM" id="SSF57424">
    <property type="entry name" value="LDL receptor-like module"/>
    <property type="match status" value="1"/>
</dbReference>
<dbReference type="Gene3D" id="4.10.400.10">
    <property type="entry name" value="Low-density Lipoprotein Receptor"/>
    <property type="match status" value="1"/>
</dbReference>
<evidence type="ECO:0000313" key="13">
    <source>
        <dbReference type="Proteomes" id="UP000261620"/>
    </source>
</evidence>
<evidence type="ECO:0000259" key="11">
    <source>
        <dbReference type="PROSITE" id="PS50287"/>
    </source>
</evidence>
<dbReference type="InterPro" id="IPR036055">
    <property type="entry name" value="LDL_receptor-like_sf"/>
</dbReference>
<evidence type="ECO:0000259" key="10">
    <source>
        <dbReference type="PROSITE" id="PS50240"/>
    </source>
</evidence>
<dbReference type="InterPro" id="IPR018114">
    <property type="entry name" value="TRYPSIN_HIS"/>
</dbReference>
<dbReference type="PROSITE" id="PS50240">
    <property type="entry name" value="TRYPSIN_DOM"/>
    <property type="match status" value="1"/>
</dbReference>
<feature type="domain" description="Peptidase S1" evidence="10">
    <location>
        <begin position="137"/>
        <end position="339"/>
    </location>
</feature>
<dbReference type="InterPro" id="IPR002172">
    <property type="entry name" value="LDrepeatLR_classA_rpt"/>
</dbReference>
<dbReference type="SMART" id="SM00192">
    <property type="entry name" value="LDLa"/>
    <property type="match status" value="1"/>
</dbReference>
<dbReference type="Ensembl" id="ENSMMOT00000015237.1">
    <property type="protein sequence ID" value="ENSMMOP00000014991.1"/>
    <property type="gene ID" value="ENSMMOG00000011459.1"/>
</dbReference>
<keyword evidence="3" id="KW-0720">Serine protease</keyword>
<keyword evidence="13" id="KW-1185">Reference proteome</keyword>
<dbReference type="CDD" id="cd00112">
    <property type="entry name" value="LDLa"/>
    <property type="match status" value="1"/>
</dbReference>
<dbReference type="CDD" id="cd00190">
    <property type="entry name" value="Tryp_SPc"/>
    <property type="match status" value="1"/>
</dbReference>
<feature type="disulfide bond" evidence="8">
    <location>
        <begin position="61"/>
        <end position="79"/>
    </location>
</feature>
<dbReference type="STRING" id="94237.ENSMMOP00000014991"/>
<evidence type="ECO:0000256" key="4">
    <source>
        <dbReference type="ARBA" id="ARBA00023157"/>
    </source>
</evidence>
<evidence type="ECO:0000256" key="8">
    <source>
        <dbReference type="PROSITE-ProRule" id="PRU00124"/>
    </source>
</evidence>
<dbReference type="InterPro" id="IPR001254">
    <property type="entry name" value="Trypsin_dom"/>
</dbReference>
<evidence type="ECO:0000256" key="3">
    <source>
        <dbReference type="ARBA" id="ARBA00022825"/>
    </source>
</evidence>
<dbReference type="Pfam" id="PF00089">
    <property type="entry name" value="Trypsin"/>
    <property type="match status" value="1"/>
</dbReference>
<reference evidence="12" key="1">
    <citation type="submission" date="2025-08" db="UniProtKB">
        <authorList>
            <consortium name="Ensembl"/>
        </authorList>
    </citation>
    <scope>IDENTIFICATION</scope>
</reference>
<dbReference type="OMA" id="FEWIRLV"/>
<dbReference type="GO" id="GO:0006508">
    <property type="term" value="P:proteolysis"/>
    <property type="evidence" value="ECO:0007669"/>
    <property type="project" value="UniProtKB-KW"/>
</dbReference>
<accession>A0A3Q3WD86</accession>
<evidence type="ECO:0000313" key="12">
    <source>
        <dbReference type="Ensembl" id="ENSMMOP00000014991.1"/>
    </source>
</evidence>
<evidence type="ECO:0000256" key="7">
    <source>
        <dbReference type="ARBA" id="ARBA00038868"/>
    </source>
</evidence>
<dbReference type="Proteomes" id="UP000261620">
    <property type="component" value="Unplaced"/>
</dbReference>
<protein>
    <recommendedName>
        <fullName evidence="7">trypsin</fullName>
        <ecNumber evidence="7">3.4.21.4</ecNumber>
    </recommendedName>
</protein>
<dbReference type="AlphaFoldDB" id="A0A3Q3WD86"/>
<dbReference type="GO" id="GO:0004252">
    <property type="term" value="F:serine-type endopeptidase activity"/>
    <property type="evidence" value="ECO:0007669"/>
    <property type="project" value="UniProtKB-EC"/>
</dbReference>
<organism evidence="12 13">
    <name type="scientific">Mola mola</name>
    <name type="common">Ocean sunfish</name>
    <name type="synonym">Tetraodon mola</name>
    <dbReference type="NCBI Taxonomy" id="94237"/>
    <lineage>
        <taxon>Eukaryota</taxon>
        <taxon>Metazoa</taxon>
        <taxon>Chordata</taxon>
        <taxon>Craniata</taxon>
        <taxon>Vertebrata</taxon>
        <taxon>Euteleostomi</taxon>
        <taxon>Actinopterygii</taxon>
        <taxon>Neopterygii</taxon>
        <taxon>Teleostei</taxon>
        <taxon>Neoteleostei</taxon>
        <taxon>Acanthomorphata</taxon>
        <taxon>Eupercaria</taxon>
        <taxon>Tetraodontiformes</taxon>
        <taxon>Molidae</taxon>
        <taxon>Mola</taxon>
    </lineage>
</organism>
<comment type="catalytic activity">
    <reaction evidence="6">
        <text>Preferential cleavage: Arg-|-Xaa, Lys-|-Xaa.</text>
        <dbReference type="EC" id="3.4.21.4"/>
    </reaction>
</comment>
<dbReference type="PRINTS" id="PR00722">
    <property type="entry name" value="CHYMOTRYPSIN"/>
</dbReference>
<sequence length="348" mass="38789">SVASYHDNQQLPIKCVSVRCQGYENSLAECVISDKKKEQCQFKCVNRKCVSLKCRNKAFRCRTGVCLHKEAVGDGQVDCLDGEDESERHTSTDQTKATRVLMESRLTCGVPNTNVPDDDDDDGDETVQGLGSRVKRVVGGLPTRPTQIQWQVALENRRFQCRGAYIGSCWVLTAAHCFKTDWGKRRKQYNPTTRENDIALVKLRKLPYSDACFTDNSVINPVCVPWTTRLSQPNHTCTISGWGETGGTTASWAKVSLIEDCQRFRKGRLKPGMICAVDLDGSVGACQGDNRGPLVCEDELGVSCLWGIISWGNRCGQRGSPGVYTQVAHYFEWIRFHTGWTAVTKFNS</sequence>
<dbReference type="InterPro" id="IPR001190">
    <property type="entry name" value="SRCR"/>
</dbReference>
<feature type="disulfide bond" evidence="9">
    <location>
        <begin position="20"/>
        <end position="30"/>
    </location>
</feature>